<evidence type="ECO:0000256" key="4">
    <source>
        <dbReference type="ARBA" id="ARBA00012973"/>
    </source>
</evidence>
<dbReference type="FunFam" id="1.10.238.260:FF:000001">
    <property type="entry name" value="2-isopropylmalate synthase"/>
    <property type="match status" value="1"/>
</dbReference>
<proteinExistence type="inferred from homology"/>
<dbReference type="NCBIfam" id="TIGR02090">
    <property type="entry name" value="LEU1_arch"/>
    <property type="match status" value="1"/>
</dbReference>
<dbReference type="Gene3D" id="1.10.238.260">
    <property type="match status" value="1"/>
</dbReference>
<dbReference type="PANTHER" id="PTHR10277">
    <property type="entry name" value="HOMOCITRATE SYNTHASE-RELATED"/>
    <property type="match status" value="1"/>
</dbReference>
<name>K0IKV7_NITGG</name>
<dbReference type="InterPro" id="IPR002034">
    <property type="entry name" value="AIPM/Hcit_synth_CS"/>
</dbReference>
<dbReference type="GO" id="GO:0009098">
    <property type="term" value="P:L-leucine biosynthetic process"/>
    <property type="evidence" value="ECO:0007669"/>
    <property type="project" value="UniProtKB-KW"/>
</dbReference>
<organism evidence="12 13">
    <name type="scientific">Nitrososphaera gargensis (strain Ga9.2)</name>
    <dbReference type="NCBI Taxonomy" id="1237085"/>
    <lineage>
        <taxon>Archaea</taxon>
        <taxon>Nitrososphaerota</taxon>
        <taxon>Nitrososphaeria</taxon>
        <taxon>Nitrososphaerales</taxon>
        <taxon>Nitrososphaeraceae</taxon>
        <taxon>Nitrososphaera</taxon>
    </lineage>
</organism>
<dbReference type="InterPro" id="IPR054691">
    <property type="entry name" value="LeuA/HCS_post-cat"/>
</dbReference>
<dbReference type="RefSeq" id="WP_015019707.1">
    <property type="nucleotide sequence ID" value="NC_018719.1"/>
</dbReference>
<dbReference type="PROSITE" id="PS00816">
    <property type="entry name" value="AIPM_HOMOCIT_SYNTH_2"/>
    <property type="match status" value="1"/>
</dbReference>
<sequence length="511" mass="55159">MSKANSNNNNDNNKVRIFDTTLRDGEQTPGVTVTPDQKVQIAIKLDELGVDAIEAGFPIVSQGEMQAVKTIANQGLKAEICGLARATEADINAAIKCDLKYVHTFIATSDIHMQYKLKMTPEQVMDKAVKAVEYAKKHGMQVEFSAEDATRSDRQFLLKVFKAVTDAGADRIDIPDTVGYRTPDYIAEIVRDVKSVTALPISVHCHNDFGLAVANAIAGVNAGAACAHVTINGLGERAGNASLEEFVMALEILYNKKHNINTKLIYETSKFVSNAMGIIVQPNKAIIGENAFGHESGIHTHGIINNPLTYEPIAPELVGRKRWLQAGKHAGAHGIRAMLEDFGIKPTDEQLKQIVEKQKNIADKGKSITTSELLAIAGEIMGSTEFEEKFKLYDFHIVTGMNIIPTAVVRLNADGKDLIASNTGVGPVDAALKAIQKIAGEVANVKIRDFMLDSITGGSDALAVVTVKVEDKDGNIVSAKKAGEDIVVASVQAMMDAINKVLLRKVLYSKS</sequence>
<dbReference type="Pfam" id="PF00682">
    <property type="entry name" value="HMGL-like"/>
    <property type="match status" value="1"/>
</dbReference>
<dbReference type="SUPFAM" id="SSF110921">
    <property type="entry name" value="2-isopropylmalate synthase LeuA, allosteric (dimerisation) domain"/>
    <property type="match status" value="1"/>
</dbReference>
<dbReference type="Pfam" id="PF08502">
    <property type="entry name" value="LeuA_dimer"/>
    <property type="match status" value="1"/>
</dbReference>
<keyword evidence="13" id="KW-1185">Reference proteome</keyword>
<dbReference type="FunCoup" id="K0IKV7">
    <property type="interactions" value="148"/>
</dbReference>
<dbReference type="InterPro" id="IPR011830">
    <property type="entry name" value="LEU1_arch"/>
</dbReference>
<evidence type="ECO:0000256" key="8">
    <source>
        <dbReference type="ARBA" id="ARBA00023304"/>
    </source>
</evidence>
<accession>K0IKV7</accession>
<dbReference type="CDD" id="cd07940">
    <property type="entry name" value="DRE_TIM_IPMS"/>
    <property type="match status" value="1"/>
</dbReference>
<dbReference type="FunFam" id="3.20.20.70:FF:000010">
    <property type="entry name" value="2-isopropylmalate synthase"/>
    <property type="match status" value="1"/>
</dbReference>
<dbReference type="STRING" id="1237085.Ngar_c22420"/>
<dbReference type="Gene3D" id="3.20.20.70">
    <property type="entry name" value="Aldolase class I"/>
    <property type="match status" value="1"/>
</dbReference>
<dbReference type="SUPFAM" id="SSF51569">
    <property type="entry name" value="Aldolase"/>
    <property type="match status" value="1"/>
</dbReference>
<keyword evidence="7 10" id="KW-0808">Transferase</keyword>
<dbReference type="OrthoDB" id="6555at2157"/>
<dbReference type="EC" id="2.3.3.13" evidence="4"/>
<dbReference type="InterPro" id="IPR013785">
    <property type="entry name" value="Aldolase_TIM"/>
</dbReference>
<dbReference type="InterPro" id="IPR000891">
    <property type="entry name" value="PYR_CT"/>
</dbReference>
<dbReference type="AlphaFoldDB" id="K0IKV7"/>
<gene>
    <name evidence="12" type="primary">leuA</name>
    <name evidence="12" type="ordered locus">Ngar_c22420</name>
</gene>
<dbReference type="PROSITE" id="PS00815">
    <property type="entry name" value="AIPM_HOMOCIT_SYNTH_1"/>
    <property type="match status" value="1"/>
</dbReference>
<keyword evidence="8" id="KW-0100">Branched-chain amino acid biosynthesis</keyword>
<evidence type="ECO:0000256" key="9">
    <source>
        <dbReference type="ARBA" id="ARBA00030312"/>
    </source>
</evidence>
<protein>
    <recommendedName>
        <fullName evidence="4">2-isopropylmalate synthase</fullName>
        <ecNumber evidence="4">2.3.3.13</ecNumber>
    </recommendedName>
    <alternativeName>
        <fullName evidence="9">Alpha-isopropylmalate synthase</fullName>
    </alternativeName>
</protein>
<evidence type="ECO:0000256" key="7">
    <source>
        <dbReference type="ARBA" id="ARBA00022679"/>
    </source>
</evidence>
<feature type="domain" description="Pyruvate carboxyltransferase" evidence="11">
    <location>
        <begin position="15"/>
        <end position="266"/>
    </location>
</feature>
<keyword evidence="5" id="KW-0432">Leucine biosynthesis</keyword>
<evidence type="ECO:0000256" key="10">
    <source>
        <dbReference type="RuleBase" id="RU003523"/>
    </source>
</evidence>
<dbReference type="InParanoid" id="K0IKV7"/>
<reference evidence="12 13" key="1">
    <citation type="journal article" date="2012" name="Environ. Microbiol.">
        <title>The genome of the ammonia-oxidizing Candidatus Nitrososphaera gargensis: insights into metabolic versatility and environmental adaptations.</title>
        <authorList>
            <person name="Spang A."/>
            <person name="Poehlein A."/>
            <person name="Offre P."/>
            <person name="Zumbragel S."/>
            <person name="Haider S."/>
            <person name="Rychlik N."/>
            <person name="Nowka B."/>
            <person name="Schmeisser C."/>
            <person name="Lebedeva E.V."/>
            <person name="Rattei T."/>
            <person name="Bohm C."/>
            <person name="Schmid M."/>
            <person name="Galushko A."/>
            <person name="Hatzenpichler R."/>
            <person name="Weinmaier T."/>
            <person name="Daniel R."/>
            <person name="Schleper C."/>
            <person name="Spieck E."/>
            <person name="Streit W."/>
            <person name="Wagner M."/>
        </authorList>
    </citation>
    <scope>NUCLEOTIDE SEQUENCE [LARGE SCALE GENOMIC DNA]</scope>
    <source>
        <strain evidence="13">Ga9.2</strain>
    </source>
</reference>
<dbReference type="Pfam" id="PF22617">
    <property type="entry name" value="HCS_D2"/>
    <property type="match status" value="1"/>
</dbReference>
<dbReference type="Gene3D" id="3.30.160.270">
    <property type="match status" value="1"/>
</dbReference>
<dbReference type="NCBIfam" id="NF002085">
    <property type="entry name" value="PRK00915.1-2"/>
    <property type="match status" value="1"/>
</dbReference>
<dbReference type="PATRIC" id="fig|1237085.11.peg.2222"/>
<dbReference type="GO" id="GO:0003852">
    <property type="term" value="F:2-isopropylmalate synthase activity"/>
    <property type="evidence" value="ECO:0007669"/>
    <property type="project" value="UniProtKB-EC"/>
</dbReference>
<dbReference type="InterPro" id="IPR036230">
    <property type="entry name" value="LeuA_allosteric_dom_sf"/>
</dbReference>
<comment type="pathway">
    <text evidence="2">Amino-acid biosynthesis; L-leucine biosynthesis; L-leucine from 3-methyl-2-oxobutanoate: step 1/4.</text>
</comment>
<evidence type="ECO:0000256" key="1">
    <source>
        <dbReference type="ARBA" id="ARBA00000064"/>
    </source>
</evidence>
<keyword evidence="6" id="KW-0028">Amino-acid biosynthesis</keyword>
<dbReference type="PROSITE" id="PS50991">
    <property type="entry name" value="PYR_CT"/>
    <property type="match status" value="1"/>
</dbReference>
<comment type="catalytic activity">
    <reaction evidence="1">
        <text>3-methyl-2-oxobutanoate + acetyl-CoA + H2O = (2S)-2-isopropylmalate + CoA + H(+)</text>
        <dbReference type="Rhea" id="RHEA:21524"/>
        <dbReference type="ChEBI" id="CHEBI:1178"/>
        <dbReference type="ChEBI" id="CHEBI:11851"/>
        <dbReference type="ChEBI" id="CHEBI:15377"/>
        <dbReference type="ChEBI" id="CHEBI:15378"/>
        <dbReference type="ChEBI" id="CHEBI:57287"/>
        <dbReference type="ChEBI" id="CHEBI:57288"/>
        <dbReference type="EC" id="2.3.3.13"/>
    </reaction>
</comment>
<comment type="similarity">
    <text evidence="3 10">Belongs to the alpha-IPM synthase/homocitrate synthase family.</text>
</comment>
<evidence type="ECO:0000256" key="2">
    <source>
        <dbReference type="ARBA" id="ARBA00004689"/>
    </source>
</evidence>
<dbReference type="HOGENOM" id="CLU_022158_0_1_2"/>
<evidence type="ECO:0000313" key="12">
    <source>
        <dbReference type="EMBL" id="AFU59172.1"/>
    </source>
</evidence>
<evidence type="ECO:0000256" key="3">
    <source>
        <dbReference type="ARBA" id="ARBA00006154"/>
    </source>
</evidence>
<evidence type="ECO:0000256" key="6">
    <source>
        <dbReference type="ARBA" id="ARBA00022605"/>
    </source>
</evidence>
<evidence type="ECO:0000313" key="13">
    <source>
        <dbReference type="Proteomes" id="UP000008037"/>
    </source>
</evidence>
<evidence type="ECO:0000259" key="11">
    <source>
        <dbReference type="PROSITE" id="PS50991"/>
    </source>
</evidence>
<dbReference type="InterPro" id="IPR050073">
    <property type="entry name" value="2-IPM_HCS-like"/>
</dbReference>
<evidence type="ECO:0000256" key="5">
    <source>
        <dbReference type="ARBA" id="ARBA00022430"/>
    </source>
</evidence>
<dbReference type="Proteomes" id="UP000008037">
    <property type="component" value="Chromosome"/>
</dbReference>
<dbReference type="KEGG" id="nga:Ngar_c22420"/>
<dbReference type="SMART" id="SM00917">
    <property type="entry name" value="LeuA_dimer"/>
    <property type="match status" value="1"/>
</dbReference>
<dbReference type="EMBL" id="CP002408">
    <property type="protein sequence ID" value="AFU59172.1"/>
    <property type="molecule type" value="Genomic_DNA"/>
</dbReference>
<dbReference type="NCBIfam" id="NF002086">
    <property type="entry name" value="PRK00915.1-3"/>
    <property type="match status" value="1"/>
</dbReference>
<dbReference type="PANTHER" id="PTHR10277:SF9">
    <property type="entry name" value="2-ISOPROPYLMALATE SYNTHASE 1, CHLOROPLASTIC-RELATED"/>
    <property type="match status" value="1"/>
</dbReference>
<keyword evidence="12" id="KW-0012">Acyltransferase</keyword>
<dbReference type="InterPro" id="IPR013709">
    <property type="entry name" value="2-isopropylmalate_synth_dimer"/>
</dbReference>
<dbReference type="GeneID" id="13796105"/>